<evidence type="ECO:0000313" key="3">
    <source>
        <dbReference type="Proteomes" id="UP000295511"/>
    </source>
</evidence>
<proteinExistence type="predicted"/>
<keyword evidence="1" id="KW-1133">Transmembrane helix</keyword>
<sequence>MVIGVIFGFILLLIAMGVASLIGIPVWIVFIALLAAYFVALGVVVYKDSWMYEKRHNRTTH</sequence>
<keyword evidence="1" id="KW-0812">Transmembrane</keyword>
<organism evidence="2 3">
    <name type="scientific">Arthrobacter terricola</name>
    <dbReference type="NCBI Taxonomy" id="2547396"/>
    <lineage>
        <taxon>Bacteria</taxon>
        <taxon>Bacillati</taxon>
        <taxon>Actinomycetota</taxon>
        <taxon>Actinomycetes</taxon>
        <taxon>Micrococcales</taxon>
        <taxon>Micrococcaceae</taxon>
        <taxon>Arthrobacter</taxon>
    </lineage>
</organism>
<reference evidence="2 3" key="1">
    <citation type="submission" date="2019-03" db="EMBL/GenBank/DDBJ databases">
        <title>Whole genome sequence of Arthrobacter sp JH1-1.</title>
        <authorList>
            <person name="Trinh H.N."/>
        </authorList>
    </citation>
    <scope>NUCLEOTIDE SEQUENCE [LARGE SCALE GENOMIC DNA]</scope>
    <source>
        <strain evidence="2 3">JH1-1</strain>
    </source>
</reference>
<evidence type="ECO:0000256" key="1">
    <source>
        <dbReference type="SAM" id="Phobius"/>
    </source>
</evidence>
<keyword evidence="3" id="KW-1185">Reference proteome</keyword>
<evidence type="ECO:0008006" key="4">
    <source>
        <dbReference type="Google" id="ProtNLM"/>
    </source>
</evidence>
<name>A0A4R5KM82_9MICC</name>
<gene>
    <name evidence="2" type="ORF">E1809_11425</name>
</gene>
<dbReference type="Proteomes" id="UP000295511">
    <property type="component" value="Unassembled WGS sequence"/>
</dbReference>
<comment type="caution">
    <text evidence="2">The sequence shown here is derived from an EMBL/GenBank/DDBJ whole genome shotgun (WGS) entry which is preliminary data.</text>
</comment>
<dbReference type="AlphaFoldDB" id="A0A4R5KM82"/>
<evidence type="ECO:0000313" key="2">
    <source>
        <dbReference type="EMBL" id="TDF95630.1"/>
    </source>
</evidence>
<accession>A0A4R5KM82</accession>
<dbReference type="RefSeq" id="WP_133204361.1">
    <property type="nucleotide sequence ID" value="NZ_SMRU01000012.1"/>
</dbReference>
<feature type="transmembrane region" description="Helical" evidence="1">
    <location>
        <begin position="27"/>
        <end position="46"/>
    </location>
</feature>
<keyword evidence="1" id="KW-0472">Membrane</keyword>
<protein>
    <recommendedName>
        <fullName evidence="4">Integral membrane protein</fullName>
    </recommendedName>
</protein>
<dbReference type="EMBL" id="SMRU01000012">
    <property type="protein sequence ID" value="TDF95630.1"/>
    <property type="molecule type" value="Genomic_DNA"/>
</dbReference>